<gene>
    <name evidence="4" type="ORF">WJX81_001270</name>
</gene>
<proteinExistence type="predicted"/>
<evidence type="ECO:0000256" key="1">
    <source>
        <dbReference type="ARBA" id="ARBA00022857"/>
    </source>
</evidence>
<reference evidence="4 5" key="1">
    <citation type="journal article" date="2024" name="Nat. Commun.">
        <title>Phylogenomics reveals the evolutionary origins of lichenization in chlorophyte algae.</title>
        <authorList>
            <person name="Puginier C."/>
            <person name="Libourel C."/>
            <person name="Otte J."/>
            <person name="Skaloud P."/>
            <person name="Haon M."/>
            <person name="Grisel S."/>
            <person name="Petersen M."/>
            <person name="Berrin J.G."/>
            <person name="Delaux P.M."/>
            <person name="Dal Grande F."/>
            <person name="Keller J."/>
        </authorList>
    </citation>
    <scope>NUCLEOTIDE SEQUENCE [LARGE SCALE GENOMIC DNA]</scope>
    <source>
        <strain evidence="4 5">SAG 245.80</strain>
    </source>
</reference>
<comment type="caution">
    <text evidence="4">The sequence shown here is derived from an EMBL/GenBank/DDBJ whole genome shotgun (WGS) entry which is preliminary data.</text>
</comment>
<dbReference type="EMBL" id="JALJOU010000007">
    <property type="protein sequence ID" value="KAK9842461.1"/>
    <property type="molecule type" value="Genomic_DNA"/>
</dbReference>
<dbReference type="SUPFAM" id="SSF51735">
    <property type="entry name" value="NAD(P)-binding Rossmann-fold domains"/>
    <property type="match status" value="1"/>
</dbReference>
<accession>A0AAW1S8M3</accession>
<dbReference type="GO" id="GO:0048038">
    <property type="term" value="F:quinone binding"/>
    <property type="evidence" value="ECO:0007669"/>
    <property type="project" value="TreeGrafter"/>
</dbReference>
<keyword evidence="1" id="KW-0521">NADP</keyword>
<dbReference type="NCBIfam" id="TIGR02824">
    <property type="entry name" value="quinone_pig3"/>
    <property type="match status" value="1"/>
</dbReference>
<sequence>MRAITVEAPGQPSVLKIGTVPAPKLAAQEIRLKVKSAGVNRADCMQREGKYPPPPGASTIIGLECCGTVQEIGADVPADSFRVGQRVMALLSGGGYAEEVCVDAGWVLPAPESMSDEEAGGLMEATLTAYLNIFEVAGAQAGQLVLIHGGGSGVGTAAIALCKAKGVKTLVTAGSDGKVQQCLEHGATWAFNYKTEDWAGRVKQAAEPSGVHIVLDCVGAPYLQMNLECLAPEGCIVYIAAQGGAIVKELDLWVLMRKRIRLIGSTLRSRSAAFKTALVRKFGEDFRAELARGDIRPVVDKVYKLESAELAHMHMESGRNFGKIVLTAAPL</sequence>
<dbReference type="SMART" id="SM00829">
    <property type="entry name" value="PKS_ER"/>
    <property type="match status" value="1"/>
</dbReference>
<dbReference type="SUPFAM" id="SSF50129">
    <property type="entry name" value="GroES-like"/>
    <property type="match status" value="1"/>
</dbReference>
<feature type="domain" description="Enoyl reductase (ER)" evidence="3">
    <location>
        <begin position="10"/>
        <end position="326"/>
    </location>
</feature>
<dbReference type="InterPro" id="IPR014189">
    <property type="entry name" value="Quinone_OxRdtase_PIG3"/>
</dbReference>
<evidence type="ECO:0000313" key="5">
    <source>
        <dbReference type="Proteomes" id="UP001445335"/>
    </source>
</evidence>
<dbReference type="InterPro" id="IPR011032">
    <property type="entry name" value="GroES-like_sf"/>
</dbReference>
<name>A0AAW1S8M3_9CHLO</name>
<dbReference type="Proteomes" id="UP001445335">
    <property type="component" value="Unassembled WGS sequence"/>
</dbReference>
<dbReference type="InterPro" id="IPR020843">
    <property type="entry name" value="ER"/>
</dbReference>
<evidence type="ECO:0000259" key="3">
    <source>
        <dbReference type="SMART" id="SM00829"/>
    </source>
</evidence>
<dbReference type="Gene3D" id="3.40.50.720">
    <property type="entry name" value="NAD(P)-binding Rossmann-like Domain"/>
    <property type="match status" value="1"/>
</dbReference>
<evidence type="ECO:0000256" key="2">
    <source>
        <dbReference type="ARBA" id="ARBA00023002"/>
    </source>
</evidence>
<keyword evidence="2" id="KW-0560">Oxidoreductase</keyword>
<dbReference type="PANTHER" id="PTHR48106">
    <property type="entry name" value="QUINONE OXIDOREDUCTASE PIG3-RELATED"/>
    <property type="match status" value="1"/>
</dbReference>
<evidence type="ECO:0000313" key="4">
    <source>
        <dbReference type="EMBL" id="KAK9842461.1"/>
    </source>
</evidence>
<dbReference type="Pfam" id="PF08240">
    <property type="entry name" value="ADH_N"/>
    <property type="match status" value="1"/>
</dbReference>
<dbReference type="Pfam" id="PF00107">
    <property type="entry name" value="ADH_zinc_N"/>
    <property type="match status" value="1"/>
</dbReference>
<dbReference type="GO" id="GO:0070402">
    <property type="term" value="F:NADPH binding"/>
    <property type="evidence" value="ECO:0007669"/>
    <property type="project" value="TreeGrafter"/>
</dbReference>
<dbReference type="PANTHER" id="PTHR48106:SF18">
    <property type="entry name" value="QUINONE OXIDOREDUCTASE PIG3"/>
    <property type="match status" value="1"/>
</dbReference>
<organism evidence="4 5">
    <name type="scientific">Elliptochloris bilobata</name>
    <dbReference type="NCBI Taxonomy" id="381761"/>
    <lineage>
        <taxon>Eukaryota</taxon>
        <taxon>Viridiplantae</taxon>
        <taxon>Chlorophyta</taxon>
        <taxon>core chlorophytes</taxon>
        <taxon>Trebouxiophyceae</taxon>
        <taxon>Trebouxiophyceae incertae sedis</taxon>
        <taxon>Elliptochloris clade</taxon>
        <taxon>Elliptochloris</taxon>
    </lineage>
</organism>
<keyword evidence="5" id="KW-1185">Reference proteome</keyword>
<dbReference type="GO" id="GO:0003960">
    <property type="term" value="F:quinone reductase (NADPH) activity"/>
    <property type="evidence" value="ECO:0007669"/>
    <property type="project" value="TreeGrafter"/>
</dbReference>
<dbReference type="InterPro" id="IPR036291">
    <property type="entry name" value="NAD(P)-bd_dom_sf"/>
</dbReference>
<dbReference type="AlphaFoldDB" id="A0AAW1S8M3"/>
<dbReference type="InterPro" id="IPR013149">
    <property type="entry name" value="ADH-like_C"/>
</dbReference>
<protein>
    <recommendedName>
        <fullName evidence="3">Enoyl reductase (ER) domain-containing protein</fullName>
    </recommendedName>
</protein>
<dbReference type="InterPro" id="IPR013154">
    <property type="entry name" value="ADH-like_N"/>
</dbReference>
<dbReference type="Gene3D" id="3.90.180.10">
    <property type="entry name" value="Medium-chain alcohol dehydrogenases, catalytic domain"/>
    <property type="match status" value="1"/>
</dbReference>
<dbReference type="CDD" id="cd05276">
    <property type="entry name" value="p53_inducible_oxidoreductase"/>
    <property type="match status" value="1"/>
</dbReference>